<dbReference type="EMBL" id="CH480840">
    <property type="protein sequence ID" value="EDW49418.1"/>
    <property type="molecule type" value="Genomic_DNA"/>
</dbReference>
<name>B4IHQ1_DROSE</name>
<dbReference type="AlphaFoldDB" id="B4IHQ1"/>
<gene>
    <name evidence="1" type="primary">Dsec\GM26875</name>
    <name evidence="1" type="ORF">Dsec_GM26875</name>
</gene>
<keyword evidence="2" id="KW-1185">Reference proteome</keyword>
<reference evidence="1 2" key="1">
    <citation type="journal article" date="2007" name="Nature">
        <title>Evolution of genes and genomes on the Drosophila phylogeny.</title>
        <authorList>
            <consortium name="Drosophila 12 Genomes Consortium"/>
            <person name="Clark A.G."/>
            <person name="Eisen M.B."/>
            <person name="Smith D.R."/>
            <person name="Bergman C.M."/>
            <person name="Oliver B."/>
            <person name="Markow T.A."/>
            <person name="Kaufman T.C."/>
            <person name="Kellis M."/>
            <person name="Gelbart W."/>
            <person name="Iyer V.N."/>
            <person name="Pollard D.A."/>
            <person name="Sackton T.B."/>
            <person name="Larracuente A.M."/>
            <person name="Singh N.D."/>
            <person name="Abad J.P."/>
            <person name="Abt D.N."/>
            <person name="Adryan B."/>
            <person name="Aguade M."/>
            <person name="Akashi H."/>
            <person name="Anderson W.W."/>
            <person name="Aquadro C.F."/>
            <person name="Ardell D.H."/>
            <person name="Arguello R."/>
            <person name="Artieri C.G."/>
            <person name="Barbash D.A."/>
            <person name="Barker D."/>
            <person name="Barsanti P."/>
            <person name="Batterham P."/>
            <person name="Batzoglou S."/>
            <person name="Begun D."/>
            <person name="Bhutkar A."/>
            <person name="Blanco E."/>
            <person name="Bosak S.A."/>
            <person name="Bradley R.K."/>
            <person name="Brand A.D."/>
            <person name="Brent M.R."/>
            <person name="Brooks A.N."/>
            <person name="Brown R.H."/>
            <person name="Butlin R.K."/>
            <person name="Caggese C."/>
            <person name="Calvi B.R."/>
            <person name="Bernardo de Carvalho A."/>
            <person name="Caspi A."/>
            <person name="Castrezana S."/>
            <person name="Celniker S.E."/>
            <person name="Chang J.L."/>
            <person name="Chapple C."/>
            <person name="Chatterji S."/>
            <person name="Chinwalla A."/>
            <person name="Civetta A."/>
            <person name="Clifton S.W."/>
            <person name="Comeron J.M."/>
            <person name="Costello J.C."/>
            <person name="Coyne J.A."/>
            <person name="Daub J."/>
            <person name="David R.G."/>
            <person name="Delcher A.L."/>
            <person name="Delehaunty K."/>
            <person name="Do C.B."/>
            <person name="Ebling H."/>
            <person name="Edwards K."/>
            <person name="Eickbush T."/>
            <person name="Evans J.D."/>
            <person name="Filipski A."/>
            <person name="Findeiss S."/>
            <person name="Freyhult E."/>
            <person name="Fulton L."/>
            <person name="Fulton R."/>
            <person name="Garcia A.C."/>
            <person name="Gardiner A."/>
            <person name="Garfield D.A."/>
            <person name="Garvin B.E."/>
            <person name="Gibson G."/>
            <person name="Gilbert D."/>
            <person name="Gnerre S."/>
            <person name="Godfrey J."/>
            <person name="Good R."/>
            <person name="Gotea V."/>
            <person name="Gravely B."/>
            <person name="Greenberg A.J."/>
            <person name="Griffiths-Jones S."/>
            <person name="Gross S."/>
            <person name="Guigo R."/>
            <person name="Gustafson E.A."/>
            <person name="Haerty W."/>
            <person name="Hahn M.W."/>
            <person name="Halligan D.L."/>
            <person name="Halpern A.L."/>
            <person name="Halter G.M."/>
            <person name="Han M.V."/>
            <person name="Heger A."/>
            <person name="Hillier L."/>
            <person name="Hinrichs A.S."/>
            <person name="Holmes I."/>
            <person name="Hoskins R.A."/>
            <person name="Hubisz M.J."/>
            <person name="Hultmark D."/>
            <person name="Huntley M.A."/>
            <person name="Jaffe D.B."/>
            <person name="Jagadeeshan S."/>
            <person name="Jeck W.R."/>
            <person name="Johnson J."/>
            <person name="Jones C.D."/>
            <person name="Jordan W.C."/>
            <person name="Karpen G.H."/>
            <person name="Kataoka E."/>
            <person name="Keightley P.D."/>
            <person name="Kheradpour P."/>
            <person name="Kirkness E.F."/>
            <person name="Koerich L.B."/>
            <person name="Kristiansen K."/>
            <person name="Kudrna D."/>
            <person name="Kulathinal R.J."/>
            <person name="Kumar S."/>
            <person name="Kwok R."/>
            <person name="Lander E."/>
            <person name="Langley C.H."/>
            <person name="Lapoint R."/>
            <person name="Lazzaro B.P."/>
            <person name="Lee S.J."/>
            <person name="Levesque L."/>
            <person name="Li R."/>
            <person name="Lin C.F."/>
            <person name="Lin M.F."/>
            <person name="Lindblad-Toh K."/>
            <person name="Llopart A."/>
            <person name="Long M."/>
            <person name="Low L."/>
            <person name="Lozovsky E."/>
            <person name="Lu J."/>
            <person name="Luo M."/>
            <person name="Machado C.A."/>
            <person name="Makalowski W."/>
            <person name="Marzo M."/>
            <person name="Matsuda M."/>
            <person name="Matzkin L."/>
            <person name="McAllister B."/>
            <person name="McBride C.S."/>
            <person name="McKernan B."/>
            <person name="McKernan K."/>
            <person name="Mendez-Lago M."/>
            <person name="Minx P."/>
            <person name="Mollenhauer M.U."/>
            <person name="Montooth K."/>
            <person name="Mount S.M."/>
            <person name="Mu X."/>
            <person name="Myers E."/>
            <person name="Negre B."/>
            <person name="Newfeld S."/>
            <person name="Nielsen R."/>
            <person name="Noor M.A."/>
            <person name="O'Grady P."/>
            <person name="Pachter L."/>
            <person name="Papaceit M."/>
            <person name="Parisi M.J."/>
            <person name="Parisi M."/>
            <person name="Parts L."/>
            <person name="Pedersen J.S."/>
            <person name="Pesole G."/>
            <person name="Phillippy A.M."/>
            <person name="Ponting C.P."/>
            <person name="Pop M."/>
            <person name="Porcelli D."/>
            <person name="Powell J.R."/>
            <person name="Prohaska S."/>
            <person name="Pruitt K."/>
            <person name="Puig M."/>
            <person name="Quesneville H."/>
            <person name="Ram K.R."/>
            <person name="Rand D."/>
            <person name="Rasmussen M.D."/>
            <person name="Reed L.K."/>
            <person name="Reenan R."/>
            <person name="Reily A."/>
            <person name="Remington K.A."/>
            <person name="Rieger T.T."/>
            <person name="Ritchie M.G."/>
            <person name="Robin C."/>
            <person name="Rogers Y.H."/>
            <person name="Rohde C."/>
            <person name="Rozas J."/>
            <person name="Rubenfield M.J."/>
            <person name="Ruiz A."/>
            <person name="Russo S."/>
            <person name="Salzberg S.L."/>
            <person name="Sanchez-Gracia A."/>
            <person name="Saranga D.J."/>
            <person name="Sato H."/>
            <person name="Schaeffer S.W."/>
            <person name="Schatz M.C."/>
            <person name="Schlenke T."/>
            <person name="Schwartz R."/>
            <person name="Segarra C."/>
            <person name="Singh R.S."/>
            <person name="Sirot L."/>
            <person name="Sirota M."/>
            <person name="Sisneros N.B."/>
            <person name="Smith C.D."/>
            <person name="Smith T.F."/>
            <person name="Spieth J."/>
            <person name="Stage D.E."/>
            <person name="Stark A."/>
            <person name="Stephan W."/>
            <person name="Strausberg R.L."/>
            <person name="Strempel S."/>
            <person name="Sturgill D."/>
            <person name="Sutton G."/>
            <person name="Sutton G.G."/>
            <person name="Tao W."/>
            <person name="Teichmann S."/>
            <person name="Tobari Y.N."/>
            <person name="Tomimura Y."/>
            <person name="Tsolas J.M."/>
            <person name="Valente V.L."/>
            <person name="Venter E."/>
            <person name="Venter J.C."/>
            <person name="Vicario S."/>
            <person name="Vieira F.G."/>
            <person name="Vilella A.J."/>
            <person name="Villasante A."/>
            <person name="Walenz B."/>
            <person name="Wang J."/>
            <person name="Wasserman M."/>
            <person name="Watts T."/>
            <person name="Wilson D."/>
            <person name="Wilson R.K."/>
            <person name="Wing R.A."/>
            <person name="Wolfner M.F."/>
            <person name="Wong A."/>
            <person name="Wong G.K."/>
            <person name="Wu C.I."/>
            <person name="Wu G."/>
            <person name="Yamamoto D."/>
            <person name="Yang H.P."/>
            <person name="Yang S.P."/>
            <person name="Yorke J.A."/>
            <person name="Yoshida K."/>
            <person name="Zdobnov E."/>
            <person name="Zhang P."/>
            <person name="Zhang Y."/>
            <person name="Zimin A.V."/>
            <person name="Baldwin J."/>
            <person name="Abdouelleil A."/>
            <person name="Abdulkadir J."/>
            <person name="Abebe A."/>
            <person name="Abera B."/>
            <person name="Abreu J."/>
            <person name="Acer S.C."/>
            <person name="Aftuck L."/>
            <person name="Alexander A."/>
            <person name="An P."/>
            <person name="Anderson E."/>
            <person name="Anderson S."/>
            <person name="Arachi H."/>
            <person name="Azer M."/>
            <person name="Bachantsang P."/>
            <person name="Barry A."/>
            <person name="Bayul T."/>
            <person name="Berlin A."/>
            <person name="Bessette D."/>
            <person name="Bloom T."/>
            <person name="Blye J."/>
            <person name="Boguslavskiy L."/>
            <person name="Bonnet C."/>
            <person name="Boukhgalter B."/>
            <person name="Bourzgui I."/>
            <person name="Brown A."/>
            <person name="Cahill P."/>
            <person name="Channer S."/>
            <person name="Cheshatsang Y."/>
            <person name="Chuda L."/>
            <person name="Citroen M."/>
            <person name="Collymore A."/>
            <person name="Cooke P."/>
            <person name="Costello M."/>
            <person name="D'Aco K."/>
            <person name="Daza R."/>
            <person name="De Haan G."/>
            <person name="DeGray S."/>
            <person name="DeMaso C."/>
            <person name="Dhargay N."/>
            <person name="Dooley K."/>
            <person name="Dooley E."/>
            <person name="Doricent M."/>
            <person name="Dorje P."/>
            <person name="Dorjee K."/>
            <person name="Dupes A."/>
            <person name="Elong R."/>
            <person name="Falk J."/>
            <person name="Farina A."/>
            <person name="Faro S."/>
            <person name="Ferguson D."/>
            <person name="Fisher S."/>
            <person name="Foley C.D."/>
            <person name="Franke A."/>
            <person name="Friedrich D."/>
            <person name="Gadbois L."/>
            <person name="Gearin G."/>
            <person name="Gearin C.R."/>
            <person name="Giannoukos G."/>
            <person name="Goode T."/>
            <person name="Graham J."/>
            <person name="Grandbois E."/>
            <person name="Grewal S."/>
            <person name="Gyaltsen K."/>
            <person name="Hafez N."/>
            <person name="Hagos B."/>
            <person name="Hall J."/>
            <person name="Henson C."/>
            <person name="Hollinger A."/>
            <person name="Honan T."/>
            <person name="Huard M.D."/>
            <person name="Hughes L."/>
            <person name="Hurhula B."/>
            <person name="Husby M.E."/>
            <person name="Kamat A."/>
            <person name="Kanga B."/>
            <person name="Kashin S."/>
            <person name="Khazanovich D."/>
            <person name="Kisner P."/>
            <person name="Lance K."/>
            <person name="Lara M."/>
            <person name="Lee W."/>
            <person name="Lennon N."/>
            <person name="Letendre F."/>
            <person name="LeVine R."/>
            <person name="Lipovsky A."/>
            <person name="Liu X."/>
            <person name="Liu J."/>
            <person name="Liu S."/>
            <person name="Lokyitsang T."/>
            <person name="Lokyitsang Y."/>
            <person name="Lubonja R."/>
            <person name="Lui A."/>
            <person name="MacDonald P."/>
            <person name="Magnisalis V."/>
            <person name="Maru K."/>
            <person name="Matthews C."/>
            <person name="McCusker W."/>
            <person name="McDonough S."/>
            <person name="Mehta T."/>
            <person name="Meldrim J."/>
            <person name="Meneus L."/>
            <person name="Mihai O."/>
            <person name="Mihalev A."/>
            <person name="Mihova T."/>
            <person name="Mittelman R."/>
            <person name="Mlenga V."/>
            <person name="Montmayeur A."/>
            <person name="Mulrain L."/>
            <person name="Navidi A."/>
            <person name="Naylor J."/>
            <person name="Negash T."/>
            <person name="Nguyen T."/>
            <person name="Nguyen N."/>
            <person name="Nicol R."/>
            <person name="Norbu C."/>
            <person name="Norbu N."/>
            <person name="Novod N."/>
            <person name="O'Neill B."/>
            <person name="Osman S."/>
            <person name="Markiewicz E."/>
            <person name="Oyono O.L."/>
            <person name="Patti C."/>
            <person name="Phunkhang P."/>
            <person name="Pierre F."/>
            <person name="Priest M."/>
            <person name="Raghuraman S."/>
            <person name="Rege F."/>
            <person name="Reyes R."/>
            <person name="Rise C."/>
            <person name="Rogov P."/>
            <person name="Ross K."/>
            <person name="Ryan E."/>
            <person name="Settipalli S."/>
            <person name="Shea T."/>
            <person name="Sherpa N."/>
            <person name="Shi L."/>
            <person name="Shih D."/>
            <person name="Sparrow T."/>
            <person name="Spaulding J."/>
            <person name="Stalker J."/>
            <person name="Stange-Thomann N."/>
            <person name="Stavropoulos S."/>
            <person name="Stone C."/>
            <person name="Strader C."/>
            <person name="Tesfaye S."/>
            <person name="Thomson T."/>
            <person name="Thoulutsang Y."/>
            <person name="Thoulutsang D."/>
            <person name="Topham K."/>
            <person name="Topping I."/>
            <person name="Tsamla T."/>
            <person name="Vassiliev H."/>
            <person name="Vo A."/>
            <person name="Wangchuk T."/>
            <person name="Wangdi T."/>
            <person name="Weiand M."/>
            <person name="Wilkinson J."/>
            <person name="Wilson A."/>
            <person name="Yadav S."/>
            <person name="Young G."/>
            <person name="Yu Q."/>
            <person name="Zembek L."/>
            <person name="Zhong D."/>
            <person name="Zimmer A."/>
            <person name="Zwirko Z."/>
            <person name="Jaffe D.B."/>
            <person name="Alvarez P."/>
            <person name="Brockman W."/>
            <person name="Butler J."/>
            <person name="Chin C."/>
            <person name="Gnerre S."/>
            <person name="Grabherr M."/>
            <person name="Kleber M."/>
            <person name="Mauceli E."/>
            <person name="MacCallum I."/>
        </authorList>
    </citation>
    <scope>NUCLEOTIDE SEQUENCE [LARGE SCALE GENOMIC DNA]</scope>
    <source>
        <strain evidence="2">Rob3c / Tucson 14021-0248.25</strain>
    </source>
</reference>
<sequence length="67" mass="7923">MELSKDLENEKKEQKSIDWRDTLSQMETMRLLGLQSNSEETATLAKLRNIRKRSFSLDPEKRKNGRI</sequence>
<dbReference type="HOGENOM" id="CLU_2815206_0_0_1"/>
<evidence type="ECO:0000313" key="1">
    <source>
        <dbReference type="EMBL" id="EDW49418.1"/>
    </source>
</evidence>
<dbReference type="Proteomes" id="UP000001292">
    <property type="component" value="Unassembled WGS sequence"/>
</dbReference>
<proteinExistence type="predicted"/>
<protein>
    <submittedName>
        <fullName evidence="1">GM26875</fullName>
    </submittedName>
</protein>
<evidence type="ECO:0000313" key="2">
    <source>
        <dbReference type="Proteomes" id="UP000001292"/>
    </source>
</evidence>
<organism evidence="2">
    <name type="scientific">Drosophila sechellia</name>
    <name type="common">Fruit fly</name>
    <dbReference type="NCBI Taxonomy" id="7238"/>
    <lineage>
        <taxon>Eukaryota</taxon>
        <taxon>Metazoa</taxon>
        <taxon>Ecdysozoa</taxon>
        <taxon>Arthropoda</taxon>
        <taxon>Hexapoda</taxon>
        <taxon>Insecta</taxon>
        <taxon>Pterygota</taxon>
        <taxon>Neoptera</taxon>
        <taxon>Endopterygota</taxon>
        <taxon>Diptera</taxon>
        <taxon>Brachycera</taxon>
        <taxon>Muscomorpha</taxon>
        <taxon>Ephydroidea</taxon>
        <taxon>Drosophilidae</taxon>
        <taxon>Drosophila</taxon>
        <taxon>Sophophora</taxon>
    </lineage>
</organism>
<accession>B4IHQ1</accession>